<dbReference type="OrthoDB" id="6345539at2759"/>
<feature type="chain" id="PRO_5032329182" description="Fibrinogen C-terminal domain-containing protein" evidence="2">
    <location>
        <begin position="20"/>
        <end position="626"/>
    </location>
</feature>
<dbReference type="FunFam" id="3.90.215.10:FF:000001">
    <property type="entry name" value="Tenascin isoform 1"/>
    <property type="match status" value="1"/>
</dbReference>
<dbReference type="NCBIfam" id="NF040941">
    <property type="entry name" value="GGGWT_bact"/>
    <property type="match status" value="2"/>
</dbReference>
<dbReference type="SUPFAM" id="SSF56496">
    <property type="entry name" value="Fibrinogen C-terminal domain-like"/>
    <property type="match status" value="2"/>
</dbReference>
<evidence type="ECO:0000256" key="1">
    <source>
        <dbReference type="ARBA" id="ARBA00023157"/>
    </source>
</evidence>
<dbReference type="Proteomes" id="UP000596742">
    <property type="component" value="Unassembled WGS sequence"/>
</dbReference>
<proteinExistence type="predicted"/>
<sequence length="626" mass="71058">MASCRSVFVVLITLNVLVASDTKLNRKRVISTSDSGVCFYGATAERVLNILAYRDENLFLRPVRKPKDCADLDPKRDPSGVYRIYPYAGSGFKVYCDMKTDGGRWTVLIRRMDGSENFNKNWIGYEHGFGDLTREFWLGNKYLNLLTSIGKTEMRVDMQNFKSDKRYAKYSTFKIGDAGCKYKLTVGGFSGNAGNAFAYHNGMKFSTPDQDNDNSSGNCANGGNRVGGVKTYIYIKTSGTQSDFIECIGKDNIFGKLPSFKSRLVRQITNPSLASKLTKDITFSYTLNEIGFNFLIVNHKRETKNTNYRNPSRLIQDLSKQSTSMIFIFDRKYMAPDMGQAYVEYGTAAYQDNMRTHQKKLIEKVLTPRIDTSYHIEISISVCFYGATAERVLNILATGKFRSVEPSERKPKDCSDLDPKHHISGVYAIYPTAGRGFKVYCDMKTDGGRWTVLIRRMDGSQNFNKNWIEYENGFGDLKREFWLGNKYLHKLTSVKNTEMRVDIENFKGEKRYAKYSKFSIGGAASKYKLTVGGYSGNAGDAFAASNHNGKKFTTSDQDNDEYKANCALIHQRVGGGWWFNACESVCFTFPYANNKKGITRGNLIQWEQWKGSEYSLKYATMMIRRV</sequence>
<dbReference type="Gene3D" id="3.90.215.10">
    <property type="entry name" value="Gamma Fibrinogen, chain A, domain 1"/>
    <property type="match status" value="2"/>
</dbReference>
<dbReference type="InterPro" id="IPR036056">
    <property type="entry name" value="Fibrinogen-like_C"/>
</dbReference>
<feature type="domain" description="Fibrinogen C-terminal" evidence="3">
    <location>
        <begin position="60"/>
        <end position="220"/>
    </location>
</feature>
<name>A0A8B6FFC8_MYTGA</name>
<keyword evidence="2" id="KW-0732">Signal</keyword>
<dbReference type="AlphaFoldDB" id="A0A8B6FFC8"/>
<protein>
    <recommendedName>
        <fullName evidence="3">Fibrinogen C-terminal domain-containing protein</fullName>
    </recommendedName>
</protein>
<dbReference type="GO" id="GO:0005615">
    <property type="term" value="C:extracellular space"/>
    <property type="evidence" value="ECO:0007669"/>
    <property type="project" value="TreeGrafter"/>
</dbReference>
<dbReference type="InterPro" id="IPR002181">
    <property type="entry name" value="Fibrinogen_a/b/g_C_dom"/>
</dbReference>
<evidence type="ECO:0000313" key="4">
    <source>
        <dbReference type="EMBL" id="VDI47972.1"/>
    </source>
</evidence>
<keyword evidence="5" id="KW-1185">Reference proteome</keyword>
<organism evidence="4 5">
    <name type="scientific">Mytilus galloprovincialis</name>
    <name type="common">Mediterranean mussel</name>
    <dbReference type="NCBI Taxonomy" id="29158"/>
    <lineage>
        <taxon>Eukaryota</taxon>
        <taxon>Metazoa</taxon>
        <taxon>Spiralia</taxon>
        <taxon>Lophotrochozoa</taxon>
        <taxon>Mollusca</taxon>
        <taxon>Bivalvia</taxon>
        <taxon>Autobranchia</taxon>
        <taxon>Pteriomorphia</taxon>
        <taxon>Mytilida</taxon>
        <taxon>Mytiloidea</taxon>
        <taxon>Mytilidae</taxon>
        <taxon>Mytilinae</taxon>
        <taxon>Mytilus</taxon>
    </lineage>
</organism>
<gene>
    <name evidence="4" type="ORF">MGAL_10B068082</name>
</gene>
<dbReference type="CDD" id="cd00087">
    <property type="entry name" value="FReD"/>
    <property type="match status" value="2"/>
</dbReference>
<dbReference type="Pfam" id="PF00147">
    <property type="entry name" value="Fibrinogen_C"/>
    <property type="match status" value="2"/>
</dbReference>
<dbReference type="PANTHER" id="PTHR19143">
    <property type="entry name" value="FIBRINOGEN/TENASCIN/ANGIOPOEITIN"/>
    <property type="match status" value="1"/>
</dbReference>
<evidence type="ECO:0000256" key="2">
    <source>
        <dbReference type="SAM" id="SignalP"/>
    </source>
</evidence>
<dbReference type="InterPro" id="IPR014716">
    <property type="entry name" value="Fibrinogen_a/b/g_C_1"/>
</dbReference>
<evidence type="ECO:0000259" key="3">
    <source>
        <dbReference type="PROSITE" id="PS51406"/>
    </source>
</evidence>
<dbReference type="EMBL" id="UYJE01006669">
    <property type="protein sequence ID" value="VDI47972.1"/>
    <property type="molecule type" value="Genomic_DNA"/>
</dbReference>
<dbReference type="InterPro" id="IPR050373">
    <property type="entry name" value="Fibrinogen_C-term_domain"/>
</dbReference>
<reference evidence="4" key="1">
    <citation type="submission" date="2018-11" db="EMBL/GenBank/DDBJ databases">
        <authorList>
            <person name="Alioto T."/>
            <person name="Alioto T."/>
        </authorList>
    </citation>
    <scope>NUCLEOTIDE SEQUENCE</scope>
</reference>
<evidence type="ECO:0000313" key="5">
    <source>
        <dbReference type="Proteomes" id="UP000596742"/>
    </source>
</evidence>
<dbReference type="SMART" id="SM00186">
    <property type="entry name" value="FBG"/>
    <property type="match status" value="2"/>
</dbReference>
<dbReference type="PROSITE" id="PS51406">
    <property type="entry name" value="FIBRINOGEN_C_2"/>
    <property type="match status" value="2"/>
</dbReference>
<feature type="signal peptide" evidence="2">
    <location>
        <begin position="1"/>
        <end position="19"/>
    </location>
</feature>
<keyword evidence="1" id="KW-1015">Disulfide bond</keyword>
<feature type="domain" description="Fibrinogen C-terminal" evidence="3">
    <location>
        <begin position="405"/>
        <end position="626"/>
    </location>
</feature>
<comment type="caution">
    <text evidence="4">The sequence shown here is derived from an EMBL/GenBank/DDBJ whole genome shotgun (WGS) entry which is preliminary data.</text>
</comment>
<accession>A0A8B6FFC8</accession>